<feature type="transmembrane region" description="Helical" evidence="5">
    <location>
        <begin position="413"/>
        <end position="439"/>
    </location>
</feature>
<dbReference type="Pfam" id="PF01490">
    <property type="entry name" value="Aa_trans"/>
    <property type="match status" value="1"/>
</dbReference>
<proteinExistence type="predicted"/>
<feature type="transmembrane region" description="Helical" evidence="5">
    <location>
        <begin position="266"/>
        <end position="288"/>
    </location>
</feature>
<protein>
    <submittedName>
        <fullName evidence="7">Proton-coupled amino acid transporter-like protein CG1139</fullName>
    </submittedName>
</protein>
<dbReference type="EMBL" id="NEVH01020938">
    <property type="protein sequence ID" value="PNF20534.1"/>
    <property type="molecule type" value="Genomic_DNA"/>
</dbReference>
<evidence type="ECO:0000256" key="3">
    <source>
        <dbReference type="ARBA" id="ARBA00022989"/>
    </source>
</evidence>
<dbReference type="PANTHER" id="PTHR22950">
    <property type="entry name" value="AMINO ACID TRANSPORTER"/>
    <property type="match status" value="1"/>
</dbReference>
<name>A0A2J7PW26_9NEOP</name>
<dbReference type="PANTHER" id="PTHR22950:SF340">
    <property type="entry name" value="AMINO ACID TRANSPORTER TRANSMEMBRANE DOMAIN-CONTAINING PROTEIN-RELATED"/>
    <property type="match status" value="1"/>
</dbReference>
<evidence type="ECO:0000259" key="6">
    <source>
        <dbReference type="Pfam" id="PF01490"/>
    </source>
</evidence>
<keyword evidence="2 5" id="KW-0812">Transmembrane</keyword>
<dbReference type="GO" id="GO:0005774">
    <property type="term" value="C:vacuolar membrane"/>
    <property type="evidence" value="ECO:0007669"/>
    <property type="project" value="TreeGrafter"/>
</dbReference>
<sequence>MTKLDADNSRGRASEYSAICKARQENGDHKGAAAGGAMISLPQVHYLDGSQPLDDYNPHLHRNVETPTTNTETLIHLLKGSLGTGILAMPNAFFKAGLIVGFVGTILIGSLCTYCIHVLVRSQYQMCRQLRVPILSYPRTLELAMKQGPRVLRGFSTYAGTAVNAFLIVYQLGICCVYIVFVATNIKQVVDEYHETKLDVRLYMVMLLLPLILINWVRNLKLLAPFSSFANVITFVGLGITLYYVFDGIPSPSERNMVGHVVDLPLFIGTTLFALEAVGVIIALEYNMKNPVDFGGYCGVFNRGMVTIVFMYVFVGFVGYVKYGEAAAGSITLNLPTDQKLAQSVKIMFAIAIFITYALQCYVPLEIVWSTYIKDRLGQASSTKKLLVEYLMRTCIVIGTFLLAVAIPRLELFISLFGALCLSALGIAFPATVELCLLWPSKSYGRFYWILVKDILLIVCGILGLVIGTYVSIANIVHSFL</sequence>
<gene>
    <name evidence="7" type="ORF">B7P43_G05248</name>
</gene>
<evidence type="ECO:0000256" key="2">
    <source>
        <dbReference type="ARBA" id="ARBA00022692"/>
    </source>
</evidence>
<dbReference type="InterPro" id="IPR013057">
    <property type="entry name" value="AA_transpt_TM"/>
</dbReference>
<feature type="transmembrane region" description="Helical" evidence="5">
    <location>
        <begin position="155"/>
        <end position="180"/>
    </location>
</feature>
<evidence type="ECO:0000256" key="4">
    <source>
        <dbReference type="ARBA" id="ARBA00023136"/>
    </source>
</evidence>
<dbReference type="OrthoDB" id="1684102at2759"/>
<feature type="transmembrane region" description="Helical" evidence="5">
    <location>
        <begin position="229"/>
        <end position="246"/>
    </location>
</feature>
<reference evidence="7 8" key="1">
    <citation type="submission" date="2017-12" db="EMBL/GenBank/DDBJ databases">
        <title>Hemimetabolous genomes reveal molecular basis of termite eusociality.</title>
        <authorList>
            <person name="Harrison M.C."/>
            <person name="Jongepier E."/>
            <person name="Robertson H.M."/>
            <person name="Arning N."/>
            <person name="Bitard-Feildel T."/>
            <person name="Chao H."/>
            <person name="Childers C.P."/>
            <person name="Dinh H."/>
            <person name="Doddapaneni H."/>
            <person name="Dugan S."/>
            <person name="Gowin J."/>
            <person name="Greiner C."/>
            <person name="Han Y."/>
            <person name="Hu H."/>
            <person name="Hughes D.S.T."/>
            <person name="Huylmans A.-K."/>
            <person name="Kemena C."/>
            <person name="Kremer L.P.M."/>
            <person name="Lee S.L."/>
            <person name="Lopez-Ezquerra A."/>
            <person name="Mallet L."/>
            <person name="Monroy-Kuhn J.M."/>
            <person name="Moser A."/>
            <person name="Murali S.C."/>
            <person name="Muzny D.M."/>
            <person name="Otani S."/>
            <person name="Piulachs M.-D."/>
            <person name="Poelchau M."/>
            <person name="Qu J."/>
            <person name="Schaub F."/>
            <person name="Wada-Katsumata A."/>
            <person name="Worley K.C."/>
            <person name="Xie Q."/>
            <person name="Ylla G."/>
            <person name="Poulsen M."/>
            <person name="Gibbs R.A."/>
            <person name="Schal C."/>
            <person name="Richards S."/>
            <person name="Belles X."/>
            <person name="Korb J."/>
            <person name="Bornberg-Bauer E."/>
        </authorList>
    </citation>
    <scope>NUCLEOTIDE SEQUENCE [LARGE SCALE GENOMIC DNA]</scope>
    <source>
        <tissue evidence="7">Whole body</tissue>
    </source>
</reference>
<feature type="domain" description="Amino acid transporter transmembrane" evidence="6">
    <location>
        <begin position="68"/>
        <end position="473"/>
    </location>
</feature>
<feature type="transmembrane region" description="Helical" evidence="5">
    <location>
        <begin position="451"/>
        <end position="473"/>
    </location>
</feature>
<feature type="transmembrane region" description="Helical" evidence="5">
    <location>
        <begin position="96"/>
        <end position="120"/>
    </location>
</feature>
<feature type="transmembrane region" description="Helical" evidence="5">
    <location>
        <begin position="386"/>
        <end position="407"/>
    </location>
</feature>
<keyword evidence="4 5" id="KW-0472">Membrane</keyword>
<dbReference type="GO" id="GO:0015179">
    <property type="term" value="F:L-amino acid transmembrane transporter activity"/>
    <property type="evidence" value="ECO:0007669"/>
    <property type="project" value="TreeGrafter"/>
</dbReference>
<feature type="transmembrane region" description="Helical" evidence="5">
    <location>
        <begin position="200"/>
        <end position="217"/>
    </location>
</feature>
<comment type="subcellular location">
    <subcellularLocation>
        <location evidence="1">Membrane</location>
        <topology evidence="1">Multi-pass membrane protein</topology>
    </subcellularLocation>
</comment>
<evidence type="ECO:0000313" key="8">
    <source>
        <dbReference type="Proteomes" id="UP000235965"/>
    </source>
</evidence>
<keyword evidence="3 5" id="KW-1133">Transmembrane helix</keyword>
<feature type="transmembrane region" description="Helical" evidence="5">
    <location>
        <begin position="341"/>
        <end position="365"/>
    </location>
</feature>
<accession>A0A2J7PW26</accession>
<comment type="caution">
    <text evidence="7">The sequence shown here is derived from an EMBL/GenBank/DDBJ whole genome shotgun (WGS) entry which is preliminary data.</text>
</comment>
<feature type="transmembrane region" description="Helical" evidence="5">
    <location>
        <begin position="300"/>
        <end position="321"/>
    </location>
</feature>
<dbReference type="Proteomes" id="UP000235965">
    <property type="component" value="Unassembled WGS sequence"/>
</dbReference>
<dbReference type="AlphaFoldDB" id="A0A2J7PW26"/>
<organism evidence="7 8">
    <name type="scientific">Cryptotermes secundus</name>
    <dbReference type="NCBI Taxonomy" id="105785"/>
    <lineage>
        <taxon>Eukaryota</taxon>
        <taxon>Metazoa</taxon>
        <taxon>Ecdysozoa</taxon>
        <taxon>Arthropoda</taxon>
        <taxon>Hexapoda</taxon>
        <taxon>Insecta</taxon>
        <taxon>Pterygota</taxon>
        <taxon>Neoptera</taxon>
        <taxon>Polyneoptera</taxon>
        <taxon>Dictyoptera</taxon>
        <taxon>Blattodea</taxon>
        <taxon>Blattoidea</taxon>
        <taxon>Termitoidae</taxon>
        <taxon>Kalotermitidae</taxon>
        <taxon>Cryptotermitinae</taxon>
        <taxon>Cryptotermes</taxon>
    </lineage>
</organism>
<evidence type="ECO:0000256" key="1">
    <source>
        <dbReference type="ARBA" id="ARBA00004141"/>
    </source>
</evidence>
<keyword evidence="8" id="KW-1185">Reference proteome</keyword>
<evidence type="ECO:0000313" key="7">
    <source>
        <dbReference type="EMBL" id="PNF20534.1"/>
    </source>
</evidence>
<evidence type="ECO:0000256" key="5">
    <source>
        <dbReference type="SAM" id="Phobius"/>
    </source>
</evidence>